<dbReference type="Proteomes" id="UP000581087">
    <property type="component" value="Unassembled WGS sequence"/>
</dbReference>
<reference evidence="2 3" key="1">
    <citation type="submission" date="2020-07" db="EMBL/GenBank/DDBJ databases">
        <title>Sequencing the genomes of 1000 actinobacteria strains.</title>
        <authorList>
            <person name="Klenk H.-P."/>
        </authorList>
    </citation>
    <scope>NUCLEOTIDE SEQUENCE [LARGE SCALE GENOMIC DNA]</scope>
    <source>
        <strain evidence="2 3">DSM 23870</strain>
    </source>
</reference>
<accession>A0A852SLX2</accession>
<dbReference type="AlphaFoldDB" id="A0A852SLX2"/>
<protein>
    <submittedName>
        <fullName evidence="2">General stress protein 26</fullName>
    </submittedName>
</protein>
<evidence type="ECO:0000313" key="3">
    <source>
        <dbReference type="Proteomes" id="UP000581087"/>
    </source>
</evidence>
<organism evidence="2 3">
    <name type="scientific">Agromyces atrinae</name>
    <dbReference type="NCBI Taxonomy" id="592376"/>
    <lineage>
        <taxon>Bacteria</taxon>
        <taxon>Bacillati</taxon>
        <taxon>Actinomycetota</taxon>
        <taxon>Actinomycetes</taxon>
        <taxon>Micrococcales</taxon>
        <taxon>Microbacteriaceae</taxon>
        <taxon>Agromyces</taxon>
    </lineage>
</organism>
<gene>
    <name evidence="2" type="ORF">BJ972_003136</name>
</gene>
<evidence type="ECO:0000313" key="2">
    <source>
        <dbReference type="EMBL" id="NYD68617.1"/>
    </source>
</evidence>
<evidence type="ECO:0000259" key="1">
    <source>
        <dbReference type="Pfam" id="PF16242"/>
    </source>
</evidence>
<dbReference type="EMBL" id="JACCBI010000001">
    <property type="protein sequence ID" value="NYD68617.1"/>
    <property type="molecule type" value="Genomic_DNA"/>
</dbReference>
<dbReference type="InterPro" id="IPR052917">
    <property type="entry name" value="Stress-Dev_Protein"/>
</dbReference>
<dbReference type="InterPro" id="IPR012349">
    <property type="entry name" value="Split_barrel_FMN-bd"/>
</dbReference>
<dbReference type="RefSeq" id="WP_164989950.1">
    <property type="nucleotide sequence ID" value="NZ_JACCBI010000001.1"/>
</dbReference>
<dbReference type="PANTHER" id="PTHR34818:SF1">
    <property type="entry name" value="PROTEIN BLI-3"/>
    <property type="match status" value="1"/>
</dbReference>
<proteinExistence type="predicted"/>
<sequence>MTDNVQQILADIVTSTDTAILTTVSADGSLHSRPLAVLQKEFDGSVYFLVQHPTEKTAEIAENRGVNVSFSSKKGYLSLAGTASIGADPALIDELWTASAQAWFPEGREDPTISVITVEGESAEYWALTEPGVFAFVKATKAILTGGTPDIGENDTVRL</sequence>
<comment type="caution">
    <text evidence="2">The sequence shown here is derived from an EMBL/GenBank/DDBJ whole genome shotgun (WGS) entry which is preliminary data.</text>
</comment>
<dbReference type="Gene3D" id="2.30.110.10">
    <property type="entry name" value="Electron Transport, Fmn-binding Protein, Chain A"/>
    <property type="match status" value="1"/>
</dbReference>
<dbReference type="Pfam" id="PF16242">
    <property type="entry name" value="Pyrid_ox_like"/>
    <property type="match status" value="1"/>
</dbReference>
<dbReference type="PANTHER" id="PTHR34818">
    <property type="entry name" value="PROTEIN BLI-3"/>
    <property type="match status" value="1"/>
</dbReference>
<dbReference type="SUPFAM" id="SSF50475">
    <property type="entry name" value="FMN-binding split barrel"/>
    <property type="match status" value="1"/>
</dbReference>
<dbReference type="InterPro" id="IPR038725">
    <property type="entry name" value="YdaG_split_barrel_FMN-bd"/>
</dbReference>
<feature type="domain" description="General stress protein FMN-binding split barrel" evidence="1">
    <location>
        <begin position="8"/>
        <end position="150"/>
    </location>
</feature>
<name>A0A852SLX2_9MICO</name>